<dbReference type="EC" id="2.7.13.3" evidence="2"/>
<dbReference type="CDD" id="cd00082">
    <property type="entry name" value="HisKA"/>
    <property type="match status" value="1"/>
</dbReference>
<sequence length="758" mass="84748">MTVSGVIKGQGLLGNVVLYAGERIRVQKRARFDDRIRNLITLAQDGSKHSRTLLFSHISDLFLQKRPMASAAQVRMLTEILKELLDQVSLSTRQEIAATLSSMQNPPEQLIDIICEDVVEVSGPLLEKAILPDEKLIHIIRYGTEPHRIHISRRFGLSPLVRHELEKAYQQSQNSKLKYSLNELDKLAGDHIPDMDEETTANILELLRAQNIHDSYPEHGSDDDVAPVTQDTSRSDIFVPSHKVTNNQTEPEPQDTESISEKPVEKFAAEPLDYPQHSVVNSSEKKQNEKSQNGGFPIDEAANDASLPDDPGPRDSIIKMTDTSSDLVDDIWQQIEMTRQETNRQRELVRSVADWFWEVDRSGLISFISEEAAGVFGRPASSLTGEDFITLCHKADTQGDDFSDPPHDQRTKEDTFESLFEHRSSFRNKPFYIAGSNGGKTLWYISAIAIFDIHSGRFTGFRGSARSTLTEQPSSATIMDVESGKREDISEEYISAQDTMAHEEVARQKAARTAYDEEVATELLQNLSHEFRTPLNAIIGFSEMIDMETWGPVNKHYHENTKNILAAAVQLKEAVNDVLDSAKLEAGLMQIEPESFSLKSILKNCRENVADMANDHQVRLMENNNNIDVILYNDKQSVELCLTKILASTIKRANADETLMPSVLINSNAQVRIEIPILGPEIAEKDAGKMFQKIQVEPDGQHNLPQSEVKYAPKISPGFGLSVAQNLAHMIGGDISVHTTRGYITHLVLTLSNHEPAS</sequence>
<accession>A0A3B0SD46</accession>
<evidence type="ECO:0000256" key="4">
    <source>
        <dbReference type="ARBA" id="ARBA00022777"/>
    </source>
</evidence>
<dbReference type="Pfam" id="PF00512">
    <property type="entry name" value="HisKA"/>
    <property type="match status" value="1"/>
</dbReference>
<dbReference type="Gene3D" id="3.30.565.10">
    <property type="entry name" value="Histidine kinase-like ATPase, C-terminal domain"/>
    <property type="match status" value="1"/>
</dbReference>
<reference evidence="8" key="1">
    <citation type="submission" date="2018-06" db="EMBL/GenBank/DDBJ databases">
        <authorList>
            <person name="Zhirakovskaya E."/>
        </authorList>
    </citation>
    <scope>NUCLEOTIDE SEQUENCE</scope>
</reference>
<evidence type="ECO:0000259" key="7">
    <source>
        <dbReference type="PROSITE" id="PS50112"/>
    </source>
</evidence>
<dbReference type="PANTHER" id="PTHR43047">
    <property type="entry name" value="TWO-COMPONENT HISTIDINE PROTEIN KINASE"/>
    <property type="match status" value="1"/>
</dbReference>
<dbReference type="SMART" id="SM00388">
    <property type="entry name" value="HisKA"/>
    <property type="match status" value="1"/>
</dbReference>
<dbReference type="SUPFAM" id="SSF55874">
    <property type="entry name" value="ATPase domain of HSP90 chaperone/DNA topoisomerase II/histidine kinase"/>
    <property type="match status" value="1"/>
</dbReference>
<evidence type="ECO:0000259" key="6">
    <source>
        <dbReference type="PROSITE" id="PS50109"/>
    </source>
</evidence>
<organism evidence="8">
    <name type="scientific">hydrothermal vent metagenome</name>
    <dbReference type="NCBI Taxonomy" id="652676"/>
    <lineage>
        <taxon>unclassified sequences</taxon>
        <taxon>metagenomes</taxon>
        <taxon>ecological metagenomes</taxon>
    </lineage>
</organism>
<evidence type="ECO:0000256" key="5">
    <source>
        <dbReference type="SAM" id="MobiDB-lite"/>
    </source>
</evidence>
<keyword evidence="4" id="KW-0418">Kinase</keyword>
<gene>
    <name evidence="8" type="ORF">MNBD_ALPHA01-1352</name>
</gene>
<dbReference type="InterPro" id="IPR003661">
    <property type="entry name" value="HisK_dim/P_dom"/>
</dbReference>
<dbReference type="GO" id="GO:0009927">
    <property type="term" value="F:histidine phosphotransfer kinase activity"/>
    <property type="evidence" value="ECO:0007669"/>
    <property type="project" value="TreeGrafter"/>
</dbReference>
<dbReference type="InterPro" id="IPR000014">
    <property type="entry name" value="PAS"/>
</dbReference>
<dbReference type="InterPro" id="IPR036890">
    <property type="entry name" value="HATPase_C_sf"/>
</dbReference>
<dbReference type="InterPro" id="IPR035965">
    <property type="entry name" value="PAS-like_dom_sf"/>
</dbReference>
<dbReference type="SUPFAM" id="SSF55785">
    <property type="entry name" value="PYP-like sensor domain (PAS domain)"/>
    <property type="match status" value="1"/>
</dbReference>
<dbReference type="Gene3D" id="1.10.287.130">
    <property type="match status" value="1"/>
</dbReference>
<feature type="region of interest" description="Disordered" evidence="5">
    <location>
        <begin position="278"/>
        <end position="319"/>
    </location>
</feature>
<dbReference type="GO" id="GO:0005886">
    <property type="term" value="C:plasma membrane"/>
    <property type="evidence" value="ECO:0007669"/>
    <property type="project" value="TreeGrafter"/>
</dbReference>
<evidence type="ECO:0000313" key="8">
    <source>
        <dbReference type="EMBL" id="VAW04211.1"/>
    </source>
</evidence>
<dbReference type="EMBL" id="UOEJ01000186">
    <property type="protein sequence ID" value="VAW04211.1"/>
    <property type="molecule type" value="Genomic_DNA"/>
</dbReference>
<dbReference type="GO" id="GO:0000155">
    <property type="term" value="F:phosphorelay sensor kinase activity"/>
    <property type="evidence" value="ECO:0007669"/>
    <property type="project" value="InterPro"/>
</dbReference>
<dbReference type="Gene3D" id="3.30.450.20">
    <property type="entry name" value="PAS domain"/>
    <property type="match status" value="1"/>
</dbReference>
<dbReference type="AlphaFoldDB" id="A0A3B0SD46"/>
<protein>
    <recommendedName>
        <fullName evidence="2">histidine kinase</fullName>
        <ecNumber evidence="2">2.7.13.3</ecNumber>
    </recommendedName>
</protein>
<dbReference type="InterPro" id="IPR005467">
    <property type="entry name" value="His_kinase_dom"/>
</dbReference>
<dbReference type="PROSITE" id="PS50109">
    <property type="entry name" value="HIS_KIN"/>
    <property type="match status" value="1"/>
</dbReference>
<dbReference type="InterPro" id="IPR036097">
    <property type="entry name" value="HisK_dim/P_sf"/>
</dbReference>
<dbReference type="SUPFAM" id="SSF47384">
    <property type="entry name" value="Homodimeric domain of signal transducing histidine kinase"/>
    <property type="match status" value="1"/>
</dbReference>
<feature type="domain" description="Histidine kinase" evidence="6">
    <location>
        <begin position="526"/>
        <end position="755"/>
    </location>
</feature>
<evidence type="ECO:0000256" key="1">
    <source>
        <dbReference type="ARBA" id="ARBA00000085"/>
    </source>
</evidence>
<proteinExistence type="predicted"/>
<keyword evidence="3" id="KW-0808">Transferase</keyword>
<evidence type="ECO:0000256" key="2">
    <source>
        <dbReference type="ARBA" id="ARBA00012438"/>
    </source>
</evidence>
<comment type="catalytic activity">
    <reaction evidence="1">
        <text>ATP + protein L-histidine = ADP + protein N-phospho-L-histidine.</text>
        <dbReference type="EC" id="2.7.13.3"/>
    </reaction>
</comment>
<dbReference type="PANTHER" id="PTHR43047:SF72">
    <property type="entry name" value="OSMOSENSING HISTIDINE PROTEIN KINASE SLN1"/>
    <property type="match status" value="1"/>
</dbReference>
<evidence type="ECO:0000256" key="3">
    <source>
        <dbReference type="ARBA" id="ARBA00022679"/>
    </source>
</evidence>
<dbReference type="PROSITE" id="PS50112">
    <property type="entry name" value="PAS"/>
    <property type="match status" value="1"/>
</dbReference>
<feature type="domain" description="PAS" evidence="7">
    <location>
        <begin position="341"/>
        <end position="389"/>
    </location>
</feature>
<feature type="region of interest" description="Disordered" evidence="5">
    <location>
        <begin position="235"/>
        <end position="261"/>
    </location>
</feature>
<name>A0A3B0SD46_9ZZZZ</name>